<organism evidence="3 4">
    <name type="scientific">Physocladia obscura</name>
    <dbReference type="NCBI Taxonomy" id="109957"/>
    <lineage>
        <taxon>Eukaryota</taxon>
        <taxon>Fungi</taxon>
        <taxon>Fungi incertae sedis</taxon>
        <taxon>Chytridiomycota</taxon>
        <taxon>Chytridiomycota incertae sedis</taxon>
        <taxon>Chytridiomycetes</taxon>
        <taxon>Chytridiales</taxon>
        <taxon>Chytriomycetaceae</taxon>
        <taxon>Physocladia</taxon>
    </lineage>
</organism>
<dbReference type="InterPro" id="IPR056827">
    <property type="entry name" value="CBM87_Agd3"/>
</dbReference>
<dbReference type="EMBL" id="JADGJH010002272">
    <property type="protein sequence ID" value="KAJ3100578.1"/>
    <property type="molecule type" value="Genomic_DNA"/>
</dbReference>
<proteinExistence type="predicted"/>
<dbReference type="AlphaFoldDB" id="A0AAD5SY48"/>
<accession>A0AAD5SY48</accession>
<feature type="compositionally biased region" description="Low complexity" evidence="1">
    <location>
        <begin position="225"/>
        <end position="234"/>
    </location>
</feature>
<evidence type="ECO:0000259" key="2">
    <source>
        <dbReference type="Pfam" id="PF25116"/>
    </source>
</evidence>
<evidence type="ECO:0000313" key="3">
    <source>
        <dbReference type="EMBL" id="KAJ3100578.1"/>
    </source>
</evidence>
<comment type="caution">
    <text evidence="3">The sequence shown here is derived from an EMBL/GenBank/DDBJ whole genome shotgun (WGS) entry which is preliminary data.</text>
</comment>
<name>A0AAD5SY48_9FUNG</name>
<evidence type="ECO:0000256" key="1">
    <source>
        <dbReference type="SAM" id="MobiDB-lite"/>
    </source>
</evidence>
<feature type="domain" description="Agd3 CBM87" evidence="2">
    <location>
        <begin position="34"/>
        <end position="160"/>
    </location>
</feature>
<evidence type="ECO:0000313" key="4">
    <source>
        <dbReference type="Proteomes" id="UP001211907"/>
    </source>
</evidence>
<feature type="region of interest" description="Disordered" evidence="1">
    <location>
        <begin position="197"/>
        <end position="234"/>
    </location>
</feature>
<sequence>MADTILGFATLPLYAGGAGNFTIVVLGSGALGFSDSQWAQLYAYQTAQSVRLVSLYDIPGLGPAAGFTRLAAQIDTGVLSLSAASARFSGGVGLGAGVTVRLDTAAFGTVYAGAVSDAAAVTPVLSIADPPAVAAVAAVVYAFAQREQLSFFYQIAAWDLAAADSAAAIVPSLSAVSNAIWIAWASRGRHSLPVSDFATSGADADPQTTVETVSADSEPTSTADTESPTAAVSSSAATTVGSTAALTLSDSAATTTTTTTASTYSVSVAPVSTATPSVNTNANLYNSGSVAKTASFVLGAIAALALI</sequence>
<reference evidence="3" key="1">
    <citation type="submission" date="2020-05" db="EMBL/GenBank/DDBJ databases">
        <title>Phylogenomic resolution of chytrid fungi.</title>
        <authorList>
            <person name="Stajich J.E."/>
            <person name="Amses K."/>
            <person name="Simmons R."/>
            <person name="Seto K."/>
            <person name="Myers J."/>
            <person name="Bonds A."/>
            <person name="Quandt C.A."/>
            <person name="Barry K."/>
            <person name="Liu P."/>
            <person name="Grigoriev I."/>
            <person name="Longcore J.E."/>
            <person name="James T.Y."/>
        </authorList>
    </citation>
    <scope>NUCLEOTIDE SEQUENCE</scope>
    <source>
        <strain evidence="3">JEL0513</strain>
    </source>
</reference>
<dbReference type="Proteomes" id="UP001211907">
    <property type="component" value="Unassembled WGS sequence"/>
</dbReference>
<dbReference type="Pfam" id="PF25116">
    <property type="entry name" value="CBM87_Agd3"/>
    <property type="match status" value="1"/>
</dbReference>
<protein>
    <recommendedName>
        <fullName evidence="2">Agd3 CBM87 domain-containing protein</fullName>
    </recommendedName>
</protein>
<keyword evidence="4" id="KW-1185">Reference proteome</keyword>
<feature type="compositionally biased region" description="Polar residues" evidence="1">
    <location>
        <begin position="206"/>
        <end position="224"/>
    </location>
</feature>
<gene>
    <name evidence="3" type="ORF">HK100_004689</name>
</gene>